<organism evidence="2 3">
    <name type="scientific">Sphingomonas oligophenolica</name>
    <dbReference type="NCBI Taxonomy" id="301154"/>
    <lineage>
        <taxon>Bacteria</taxon>
        <taxon>Pseudomonadati</taxon>
        <taxon>Pseudomonadota</taxon>
        <taxon>Alphaproteobacteria</taxon>
        <taxon>Sphingomonadales</taxon>
        <taxon>Sphingomonadaceae</taxon>
        <taxon>Sphingomonas</taxon>
    </lineage>
</organism>
<dbReference type="EMBL" id="JBDIME010000006">
    <property type="protein sequence ID" value="MEN2789879.1"/>
    <property type="molecule type" value="Genomic_DNA"/>
</dbReference>
<name>A0ABU9Y267_9SPHN</name>
<dbReference type="InterPro" id="IPR036291">
    <property type="entry name" value="NAD(P)-bd_dom_sf"/>
</dbReference>
<sequence>MVLVPDLDRQRAKFAPPARRALLGDDRRIIIVGARGWIGRTAVTLLHEALGPAAFARRVHCFGSQAGPVFAGPLEVQQRALGDLATLDRRPTLLLHLAFLTMDSYATMDAGEYVNANRALSRSVFDALTQINVDRLFVASSGAAAFADDADAAEGMRCYGLLKREDETKFAAWATEMPDARRAAIGRIYSLSGPYINKHETYALASFILDALAGRPIEVRAPMRVMRSYTAVRELLSLVFSCLLARDGDSVLRFDTGGEGLELGEVATVVANTLGGEVVRRAVQDMAANRYFGDGCGWSALLEHHGIEPLALADQILETAAYLARQAALKSTTVDGL</sequence>
<feature type="domain" description="NAD-dependent epimerase/dehydratase" evidence="1">
    <location>
        <begin position="29"/>
        <end position="240"/>
    </location>
</feature>
<gene>
    <name evidence="2" type="ORF">ABC974_09595</name>
</gene>
<evidence type="ECO:0000259" key="1">
    <source>
        <dbReference type="Pfam" id="PF01370"/>
    </source>
</evidence>
<protein>
    <submittedName>
        <fullName evidence="2">NAD-dependent epimerase/dehydratase family protein</fullName>
    </submittedName>
</protein>
<dbReference type="Pfam" id="PF01370">
    <property type="entry name" value="Epimerase"/>
    <property type="match status" value="1"/>
</dbReference>
<reference evidence="2 3" key="1">
    <citation type="submission" date="2024-05" db="EMBL/GenBank/DDBJ databases">
        <authorList>
            <person name="Liu Q."/>
            <person name="Xin Y.-H."/>
        </authorList>
    </citation>
    <scope>NUCLEOTIDE SEQUENCE [LARGE SCALE GENOMIC DNA]</scope>
    <source>
        <strain evidence="2 3">CGMCC 1.10181</strain>
    </source>
</reference>
<comment type="caution">
    <text evidence="2">The sequence shown here is derived from an EMBL/GenBank/DDBJ whole genome shotgun (WGS) entry which is preliminary data.</text>
</comment>
<evidence type="ECO:0000313" key="3">
    <source>
        <dbReference type="Proteomes" id="UP001419910"/>
    </source>
</evidence>
<dbReference type="RefSeq" id="WP_343891332.1">
    <property type="nucleotide sequence ID" value="NZ_BAAAEH010000040.1"/>
</dbReference>
<dbReference type="Gene3D" id="3.40.50.720">
    <property type="entry name" value="NAD(P)-binding Rossmann-like Domain"/>
    <property type="match status" value="1"/>
</dbReference>
<dbReference type="SUPFAM" id="SSF51735">
    <property type="entry name" value="NAD(P)-binding Rossmann-fold domains"/>
    <property type="match status" value="1"/>
</dbReference>
<dbReference type="InterPro" id="IPR001509">
    <property type="entry name" value="Epimerase_deHydtase"/>
</dbReference>
<dbReference type="Proteomes" id="UP001419910">
    <property type="component" value="Unassembled WGS sequence"/>
</dbReference>
<accession>A0ABU9Y267</accession>
<evidence type="ECO:0000313" key="2">
    <source>
        <dbReference type="EMBL" id="MEN2789879.1"/>
    </source>
</evidence>
<proteinExistence type="predicted"/>
<keyword evidence="3" id="KW-1185">Reference proteome</keyword>